<keyword evidence="2" id="KW-1185">Reference proteome</keyword>
<reference evidence="1 2" key="1">
    <citation type="submission" date="2019-03" db="EMBL/GenBank/DDBJ databases">
        <title>Genomic features of bacteria from cold environments.</title>
        <authorList>
            <person name="Shen L."/>
        </authorList>
    </citation>
    <scope>NUCLEOTIDE SEQUENCE [LARGE SCALE GENOMIC DNA]</scope>
    <source>
        <strain evidence="2">T3246-1</strain>
    </source>
</reference>
<protein>
    <recommendedName>
        <fullName evidence="3">SPOR domain-containing protein</fullName>
    </recommendedName>
</protein>
<evidence type="ECO:0000313" key="1">
    <source>
        <dbReference type="EMBL" id="TDE90010.1"/>
    </source>
</evidence>
<name>A0ABY2E0G5_9MICO</name>
<dbReference type="Proteomes" id="UP000504882">
    <property type="component" value="Unassembled WGS sequence"/>
</dbReference>
<evidence type="ECO:0000313" key="2">
    <source>
        <dbReference type="Proteomes" id="UP000504882"/>
    </source>
</evidence>
<sequence>MGPCGVSSERRPHVRYEFLIAGTVSKTVEAAFPELAVTRAPAGGTSLYGPVDDDARVRELLDRFDDLGIPVVEMRRLPD</sequence>
<gene>
    <name evidence="1" type="ORF">EXU48_18985</name>
</gene>
<organism evidence="1 2">
    <name type="scientific">Occultella glacieicola</name>
    <dbReference type="NCBI Taxonomy" id="2518684"/>
    <lineage>
        <taxon>Bacteria</taxon>
        <taxon>Bacillati</taxon>
        <taxon>Actinomycetota</taxon>
        <taxon>Actinomycetes</taxon>
        <taxon>Micrococcales</taxon>
        <taxon>Ruaniaceae</taxon>
        <taxon>Occultella</taxon>
    </lineage>
</organism>
<comment type="caution">
    <text evidence="1">The sequence shown here is derived from an EMBL/GenBank/DDBJ whole genome shotgun (WGS) entry which is preliminary data.</text>
</comment>
<evidence type="ECO:0008006" key="3">
    <source>
        <dbReference type="Google" id="ProtNLM"/>
    </source>
</evidence>
<proteinExistence type="predicted"/>
<accession>A0ABY2E0G5</accession>
<dbReference type="EMBL" id="SMNA01000010">
    <property type="protein sequence ID" value="TDE90010.1"/>
    <property type="molecule type" value="Genomic_DNA"/>
</dbReference>